<evidence type="ECO:0000256" key="6">
    <source>
        <dbReference type="RuleBase" id="RU362042"/>
    </source>
</evidence>
<dbReference type="PANTHER" id="PTHR43390">
    <property type="entry name" value="SIGNAL PEPTIDASE I"/>
    <property type="match status" value="1"/>
</dbReference>
<evidence type="ECO:0000313" key="8">
    <source>
        <dbReference type="EMBL" id="MCV3271569.1"/>
    </source>
</evidence>
<dbReference type="PROSITE" id="PS00761">
    <property type="entry name" value="SPASE_I_3"/>
    <property type="match status" value="1"/>
</dbReference>
<keyword evidence="9" id="KW-1185">Reference proteome</keyword>
<accession>A0ABT3BDU5</accession>
<protein>
    <recommendedName>
        <fullName evidence="4 6">Signal peptidase I</fullName>
        <ecNumber evidence="3 6">3.4.21.89</ecNumber>
    </recommendedName>
</protein>
<dbReference type="InterPro" id="IPR000223">
    <property type="entry name" value="Pept_S26A_signal_pept_1"/>
</dbReference>
<dbReference type="Gene3D" id="2.10.109.10">
    <property type="entry name" value="Umud Fragment, subunit A"/>
    <property type="match status" value="1"/>
</dbReference>
<dbReference type="GO" id="GO:0009003">
    <property type="term" value="F:signal peptidase activity"/>
    <property type="evidence" value="ECO:0007669"/>
    <property type="project" value="UniProtKB-EC"/>
</dbReference>
<dbReference type="SUPFAM" id="SSF51306">
    <property type="entry name" value="LexA/Signal peptidase"/>
    <property type="match status" value="1"/>
</dbReference>
<name>A0ABT3BDU5_9RHOB</name>
<comment type="caution">
    <text evidence="8">The sequence shown here is derived from an EMBL/GenBank/DDBJ whole genome shotgun (WGS) entry which is preliminary data.</text>
</comment>
<dbReference type="PRINTS" id="PR00727">
    <property type="entry name" value="LEADERPTASE"/>
</dbReference>
<dbReference type="InterPro" id="IPR036286">
    <property type="entry name" value="LexA/Signal_pep-like_sf"/>
</dbReference>
<dbReference type="PROSITE" id="PS00760">
    <property type="entry name" value="SPASE_I_2"/>
    <property type="match status" value="1"/>
</dbReference>
<dbReference type="InterPro" id="IPR019757">
    <property type="entry name" value="Pept_S26A_signal_pept_1_Lys-AS"/>
</dbReference>
<dbReference type="EMBL" id="JALIEB010000004">
    <property type="protein sequence ID" value="MCV3271569.1"/>
    <property type="molecule type" value="Genomic_DNA"/>
</dbReference>
<evidence type="ECO:0000256" key="5">
    <source>
        <dbReference type="ARBA" id="ARBA00022801"/>
    </source>
</evidence>
<evidence type="ECO:0000259" key="7">
    <source>
        <dbReference type="Pfam" id="PF10502"/>
    </source>
</evidence>
<keyword evidence="6" id="KW-0472">Membrane</keyword>
<evidence type="ECO:0000256" key="2">
    <source>
        <dbReference type="ARBA" id="ARBA00009370"/>
    </source>
</evidence>
<keyword evidence="6" id="KW-1133">Transmembrane helix</keyword>
<dbReference type="PANTHER" id="PTHR43390:SF1">
    <property type="entry name" value="CHLOROPLAST PROCESSING PEPTIDASE"/>
    <property type="match status" value="1"/>
</dbReference>
<evidence type="ECO:0000256" key="4">
    <source>
        <dbReference type="ARBA" id="ARBA00019232"/>
    </source>
</evidence>
<comment type="subcellular location">
    <subcellularLocation>
        <location evidence="6">Membrane</location>
        <topology evidence="6">Single-pass type II membrane protein</topology>
    </subcellularLocation>
</comment>
<dbReference type="Proteomes" id="UP001208690">
    <property type="component" value="Unassembled WGS sequence"/>
</dbReference>
<reference evidence="8 9" key="1">
    <citation type="submission" date="2022-04" db="EMBL/GenBank/DDBJ databases">
        <title>Roseobacter sp. WL0113 is a bacterium isolated from neritic sediment.</title>
        <authorList>
            <person name="Wang L."/>
            <person name="He W."/>
            <person name="Zhang D.-F."/>
        </authorList>
    </citation>
    <scope>NUCLEOTIDE SEQUENCE [LARGE SCALE GENOMIC DNA]</scope>
    <source>
        <strain evidence="8 9">WL0113</strain>
    </source>
</reference>
<dbReference type="EC" id="3.4.21.89" evidence="3 6"/>
<feature type="domain" description="Peptidase S26" evidence="7">
    <location>
        <begin position="13"/>
        <end position="255"/>
    </location>
</feature>
<dbReference type="CDD" id="cd06530">
    <property type="entry name" value="S26_SPase_I"/>
    <property type="match status" value="1"/>
</dbReference>
<comment type="catalytic activity">
    <reaction evidence="1 6">
        <text>Cleavage of hydrophobic, N-terminal signal or leader sequences from secreted and periplasmic proteins.</text>
        <dbReference type="EC" id="3.4.21.89"/>
    </reaction>
</comment>
<dbReference type="InterPro" id="IPR019758">
    <property type="entry name" value="Pept_S26A_signal_pept_1_CS"/>
</dbReference>
<evidence type="ECO:0000256" key="3">
    <source>
        <dbReference type="ARBA" id="ARBA00013208"/>
    </source>
</evidence>
<comment type="similarity">
    <text evidence="2 6">Belongs to the peptidase S26 family.</text>
</comment>
<gene>
    <name evidence="8" type="primary">lepB</name>
    <name evidence="8" type="ORF">MUB52_09025</name>
</gene>
<evidence type="ECO:0000256" key="1">
    <source>
        <dbReference type="ARBA" id="ARBA00000677"/>
    </source>
</evidence>
<dbReference type="RefSeq" id="WP_263843884.1">
    <property type="nucleotide sequence ID" value="NZ_JALIEB010000004.1"/>
</dbReference>
<dbReference type="InterPro" id="IPR019533">
    <property type="entry name" value="Peptidase_S26"/>
</dbReference>
<evidence type="ECO:0000313" key="9">
    <source>
        <dbReference type="Proteomes" id="UP001208690"/>
    </source>
</evidence>
<organism evidence="8 9">
    <name type="scientific">Roseobacter sinensis</name>
    <dbReference type="NCBI Taxonomy" id="2931391"/>
    <lineage>
        <taxon>Bacteria</taxon>
        <taxon>Pseudomonadati</taxon>
        <taxon>Pseudomonadota</taxon>
        <taxon>Alphaproteobacteria</taxon>
        <taxon>Rhodobacterales</taxon>
        <taxon>Roseobacteraceae</taxon>
        <taxon>Roseobacter</taxon>
    </lineage>
</organism>
<proteinExistence type="inferred from homology"/>
<dbReference type="NCBIfam" id="TIGR02227">
    <property type="entry name" value="sigpep_I_bact"/>
    <property type="match status" value="1"/>
</dbReference>
<keyword evidence="6" id="KW-0812">Transmembrane</keyword>
<feature type="transmembrane region" description="Helical" evidence="6">
    <location>
        <begin position="20"/>
        <end position="39"/>
    </location>
</feature>
<sequence length="279" mass="31052">MDAKEEKQQNAFVETIKTIVYALLIAGVFRTIFFQPFWIPSGSMKETLLVGDFLFVNKMAYGYSYASCPSLILPRFGINIDAKDICGVFDGDNTRFLGGEPERGDVVVFRHPVSGRDYIKRLIGMPGDSIQMRDGIVYINGEAAPQEPAGTFEEIMEPQGPEGRRPRCGNGPVGDGGVCQKARFIETLPGGTEHIVLDISPQASDRTGVYTVPEGHYFFMGDNRDNSADSRLAQQVQGVGFVPYENLIGRADRIMFSSAGRSMLFFWTWRGDRFFRAVE</sequence>
<dbReference type="Pfam" id="PF10502">
    <property type="entry name" value="Peptidase_S26"/>
    <property type="match status" value="1"/>
</dbReference>
<keyword evidence="6" id="KW-0645">Protease</keyword>
<keyword evidence="5 6" id="KW-0378">Hydrolase</keyword>